<dbReference type="SUPFAM" id="SSF53474">
    <property type="entry name" value="alpha/beta-Hydrolases"/>
    <property type="match status" value="1"/>
</dbReference>
<dbReference type="PANTHER" id="PTHR46623:SF6">
    <property type="entry name" value="ALPHA_BETA-HYDROLASES SUPERFAMILY PROTEIN"/>
    <property type="match status" value="1"/>
</dbReference>
<proteinExistence type="predicted"/>
<reference evidence="2 3" key="1">
    <citation type="submission" date="2024-05" db="EMBL/GenBank/DDBJ databases">
        <authorList>
            <person name="Liu Q."/>
            <person name="Xin Y.-H."/>
        </authorList>
    </citation>
    <scope>NUCLEOTIDE SEQUENCE [LARGE SCALE GENOMIC DNA]</scope>
    <source>
        <strain evidence="2 3">CGMCC 1.10181</strain>
    </source>
</reference>
<gene>
    <name evidence="2" type="ORF">ABC974_10280</name>
</gene>
<organism evidence="2 3">
    <name type="scientific">Sphingomonas oligophenolica</name>
    <dbReference type="NCBI Taxonomy" id="301154"/>
    <lineage>
        <taxon>Bacteria</taxon>
        <taxon>Pseudomonadati</taxon>
        <taxon>Pseudomonadota</taxon>
        <taxon>Alphaproteobacteria</taxon>
        <taxon>Sphingomonadales</taxon>
        <taxon>Sphingomonadaceae</taxon>
        <taxon>Sphingomonas</taxon>
    </lineage>
</organism>
<dbReference type="InterPro" id="IPR002925">
    <property type="entry name" value="Dienelactn_hydro"/>
</dbReference>
<evidence type="ECO:0000313" key="2">
    <source>
        <dbReference type="EMBL" id="MEN2790013.1"/>
    </source>
</evidence>
<dbReference type="RefSeq" id="WP_343888520.1">
    <property type="nucleotide sequence ID" value="NZ_BAAAEH010000010.1"/>
</dbReference>
<dbReference type="InterPro" id="IPR029058">
    <property type="entry name" value="AB_hydrolase_fold"/>
</dbReference>
<dbReference type="Gene3D" id="3.40.50.1820">
    <property type="entry name" value="alpha/beta hydrolase"/>
    <property type="match status" value="1"/>
</dbReference>
<dbReference type="EC" id="3.1.-.-" evidence="2"/>
<keyword evidence="3" id="KW-1185">Reference proteome</keyword>
<feature type="domain" description="Dienelactone hydrolase" evidence="1">
    <location>
        <begin position="16"/>
        <end position="230"/>
    </location>
</feature>
<keyword evidence="2" id="KW-0378">Hydrolase</keyword>
<evidence type="ECO:0000259" key="1">
    <source>
        <dbReference type="Pfam" id="PF01738"/>
    </source>
</evidence>
<comment type="caution">
    <text evidence="2">The sequence shown here is derived from an EMBL/GenBank/DDBJ whole genome shotgun (WGS) entry which is preliminary data.</text>
</comment>
<evidence type="ECO:0000313" key="3">
    <source>
        <dbReference type="Proteomes" id="UP001419910"/>
    </source>
</evidence>
<dbReference type="PANTHER" id="PTHR46623">
    <property type="entry name" value="CARBOXYMETHYLENEBUTENOLIDASE-RELATED"/>
    <property type="match status" value="1"/>
</dbReference>
<dbReference type="Proteomes" id="UP001419910">
    <property type="component" value="Unassembled WGS sequence"/>
</dbReference>
<dbReference type="GO" id="GO:0016787">
    <property type="term" value="F:hydrolase activity"/>
    <property type="evidence" value="ECO:0007669"/>
    <property type="project" value="UniProtKB-KW"/>
</dbReference>
<protein>
    <submittedName>
        <fullName evidence="2">Dienelactone hydrolase family protein</fullName>
        <ecNumber evidence="2">3.1.-.-</ecNumber>
    </submittedName>
</protein>
<dbReference type="InterPro" id="IPR051049">
    <property type="entry name" value="Dienelactone_hydrolase-like"/>
</dbReference>
<name>A0ABU9Y2J2_9SPHN</name>
<sequence>MTGMISITPLDGAGSFNAYCAEPAGRPHGAIIVIQEIFGVNAGIQRKCDLLAEAGYLAIAPDLFWRLEPGVELDPDIPDQFKRGLELMGGFDQDVGVADIEATIRAARARLGEGGKVGAVGYCLGGRLAFMTATRTDVNASVGYYGVGIDGLLGEKHAIAHPVLLHIPEEDHFVDKAAQRRMHEGLDDHPKVTLYDYPGVDHGFATEFGKRRSEESAQLADERTAAFFAENLR</sequence>
<dbReference type="EMBL" id="JBDIME010000007">
    <property type="protein sequence ID" value="MEN2790013.1"/>
    <property type="molecule type" value="Genomic_DNA"/>
</dbReference>
<accession>A0ABU9Y2J2</accession>
<dbReference type="Pfam" id="PF01738">
    <property type="entry name" value="DLH"/>
    <property type="match status" value="1"/>
</dbReference>